<evidence type="ECO:0000313" key="1">
    <source>
        <dbReference type="EMBL" id="MBK1864971.1"/>
    </source>
</evidence>
<protein>
    <submittedName>
        <fullName evidence="1">Uncharacterized protein</fullName>
    </submittedName>
</protein>
<organism evidence="1 2">
    <name type="scientific">Taklimakanibacter albus</name>
    <dbReference type="NCBI Taxonomy" id="2800327"/>
    <lineage>
        <taxon>Bacteria</taxon>
        <taxon>Pseudomonadati</taxon>
        <taxon>Pseudomonadota</taxon>
        <taxon>Alphaproteobacteria</taxon>
        <taxon>Hyphomicrobiales</taxon>
        <taxon>Aestuariivirgaceae</taxon>
        <taxon>Taklimakanibacter</taxon>
    </lineage>
</organism>
<accession>A0ACC5QX55</accession>
<keyword evidence="2" id="KW-1185">Reference proteome</keyword>
<sequence length="108" mass="11709">MTWETAIVRIWTGLFLILLMGGIAEAAEIPTFNTERYCKQVSAAVGGSYVIEKGCRDEEATALVNAQARSVEAQIMSYCTDIAQAIGGSYVILQGCIDDEEEAKKALQ</sequence>
<dbReference type="EMBL" id="JAENHL010000004">
    <property type="protein sequence ID" value="MBK1864971.1"/>
    <property type="molecule type" value="Genomic_DNA"/>
</dbReference>
<proteinExistence type="predicted"/>
<dbReference type="Proteomes" id="UP000616151">
    <property type="component" value="Unassembled WGS sequence"/>
</dbReference>
<gene>
    <name evidence="1" type="ORF">JHL16_01290</name>
</gene>
<evidence type="ECO:0000313" key="2">
    <source>
        <dbReference type="Proteomes" id="UP000616151"/>
    </source>
</evidence>
<reference evidence="1" key="1">
    <citation type="submission" date="2021-01" db="EMBL/GenBank/DDBJ databases">
        <authorList>
            <person name="Sun Q."/>
        </authorList>
    </citation>
    <scope>NUCLEOTIDE SEQUENCE</scope>
    <source>
        <strain evidence="1">YIM B02566</strain>
    </source>
</reference>
<comment type="caution">
    <text evidence="1">The sequence shown here is derived from an EMBL/GenBank/DDBJ whole genome shotgun (WGS) entry which is preliminary data.</text>
</comment>
<name>A0ACC5QX55_9HYPH</name>